<accession>A0ABQ7G0N3</accession>
<gene>
    <name evidence="1" type="ORF">DUNSADRAFT_18113</name>
</gene>
<comment type="caution">
    <text evidence="1">The sequence shown here is derived from an EMBL/GenBank/DDBJ whole genome shotgun (WGS) entry which is preliminary data.</text>
</comment>
<dbReference type="Proteomes" id="UP000815325">
    <property type="component" value="Unassembled WGS sequence"/>
</dbReference>
<dbReference type="PANTHER" id="PTHR16219:SF1">
    <property type="entry name" value="HAUS AUGMIN-LIKE COMPLEX SUBUNIT 4"/>
    <property type="match status" value="1"/>
</dbReference>
<evidence type="ECO:0000313" key="1">
    <source>
        <dbReference type="EMBL" id="KAF5828159.1"/>
    </source>
</evidence>
<keyword evidence="2" id="KW-1185">Reference proteome</keyword>
<dbReference type="Pfam" id="PF14735">
    <property type="entry name" value="HAUS4"/>
    <property type="match status" value="1"/>
</dbReference>
<sequence length="111" mass="12426">MDLQFRVQLATEHCRSLCHKLQVVELQIDSSIYTQDTVAALSKVRDHLSSRRAAVNSALKDVKQSLQAYADLGEPFTKVAKRYLAVHNELASVQQSLATFAELERELTGPQ</sequence>
<proteinExistence type="predicted"/>
<dbReference type="InterPro" id="IPR029327">
    <property type="entry name" value="HAUS4"/>
</dbReference>
<reference evidence="1" key="1">
    <citation type="submission" date="2017-08" db="EMBL/GenBank/DDBJ databases">
        <authorList>
            <person name="Polle J.E."/>
            <person name="Barry K."/>
            <person name="Cushman J."/>
            <person name="Schmutz J."/>
            <person name="Tran D."/>
            <person name="Hathwaick L.T."/>
            <person name="Yim W.C."/>
            <person name="Jenkins J."/>
            <person name="Mckie-Krisberg Z.M."/>
            <person name="Prochnik S."/>
            <person name="Lindquist E."/>
            <person name="Dockter R.B."/>
            <person name="Adam C."/>
            <person name="Molina H."/>
            <person name="Bunkerborg J."/>
            <person name="Jin E."/>
            <person name="Buchheim M."/>
            <person name="Magnuson J."/>
        </authorList>
    </citation>
    <scope>NUCLEOTIDE SEQUENCE</scope>
    <source>
        <strain evidence="1">CCAP 19/18</strain>
    </source>
</reference>
<organism evidence="1 2">
    <name type="scientific">Dunaliella salina</name>
    <name type="common">Green alga</name>
    <name type="synonym">Protococcus salinus</name>
    <dbReference type="NCBI Taxonomy" id="3046"/>
    <lineage>
        <taxon>Eukaryota</taxon>
        <taxon>Viridiplantae</taxon>
        <taxon>Chlorophyta</taxon>
        <taxon>core chlorophytes</taxon>
        <taxon>Chlorophyceae</taxon>
        <taxon>CS clade</taxon>
        <taxon>Chlamydomonadales</taxon>
        <taxon>Dunaliellaceae</taxon>
        <taxon>Dunaliella</taxon>
    </lineage>
</organism>
<dbReference type="PANTHER" id="PTHR16219">
    <property type="entry name" value="AUGMIN SUBUNIT 4 FAMILY MEMBER"/>
    <property type="match status" value="1"/>
</dbReference>
<evidence type="ECO:0000313" key="2">
    <source>
        <dbReference type="Proteomes" id="UP000815325"/>
    </source>
</evidence>
<dbReference type="EMBL" id="MU070351">
    <property type="protein sequence ID" value="KAF5828159.1"/>
    <property type="molecule type" value="Genomic_DNA"/>
</dbReference>
<name>A0ABQ7G0N3_DUNSA</name>
<protein>
    <submittedName>
        <fullName evidence="1">HAUS augmin-like complex subunit 4</fullName>
    </submittedName>
</protein>